<protein>
    <submittedName>
        <fullName evidence="2">Uncharacterized protein</fullName>
    </submittedName>
</protein>
<keyword evidence="3" id="KW-1185">Reference proteome</keyword>
<dbReference type="InParanoid" id="L8GB53"/>
<dbReference type="Proteomes" id="UP000011064">
    <property type="component" value="Unassembled WGS sequence"/>
</dbReference>
<proteinExistence type="predicted"/>
<dbReference type="HOGENOM" id="CLU_1421973_0_0_1"/>
<name>L8GB53_PSED2</name>
<feature type="region of interest" description="Disordered" evidence="1">
    <location>
        <begin position="58"/>
        <end position="101"/>
    </location>
</feature>
<evidence type="ECO:0000313" key="3">
    <source>
        <dbReference type="Proteomes" id="UP000011064"/>
    </source>
</evidence>
<sequence>MPSSWPDAEGMAGLSLVLPELPQASRQAVVRPVVVVARPALGPRVVPPLAFRRAFPAPTPQVSCTPSRRAAERWRTGPDSRCATAGGGAAGRSGNSSNPAISVRRRLSGEDQGLRGGEPRLAKIVEEARVHRLARAKAIEQQARACLQLLQGVEQPPGAGQHHTVRRGAENRGENSAAFCDDHPATFDELP</sequence>
<accession>L8GB53</accession>
<organism evidence="2 3">
    <name type="scientific">Pseudogymnoascus destructans (strain ATCC MYA-4855 / 20631-21)</name>
    <name type="common">Bat white-nose syndrome fungus</name>
    <name type="synonym">Geomyces destructans</name>
    <dbReference type="NCBI Taxonomy" id="658429"/>
    <lineage>
        <taxon>Eukaryota</taxon>
        <taxon>Fungi</taxon>
        <taxon>Dikarya</taxon>
        <taxon>Ascomycota</taxon>
        <taxon>Pezizomycotina</taxon>
        <taxon>Leotiomycetes</taxon>
        <taxon>Thelebolales</taxon>
        <taxon>Thelebolaceae</taxon>
        <taxon>Pseudogymnoascus</taxon>
    </lineage>
</organism>
<gene>
    <name evidence="2" type="ORF">GMDG_08720</name>
</gene>
<dbReference type="EMBL" id="GL573984">
    <property type="protein sequence ID" value="ELR10079.1"/>
    <property type="molecule type" value="Genomic_DNA"/>
</dbReference>
<feature type="compositionally biased region" description="Basic and acidic residues" evidence="1">
    <location>
        <begin position="69"/>
        <end position="78"/>
    </location>
</feature>
<reference evidence="3" key="1">
    <citation type="submission" date="2010-09" db="EMBL/GenBank/DDBJ databases">
        <title>The genome sequence of Geomyces destructans 20631-21.</title>
        <authorList>
            <consortium name="The Broad Institute Genome Sequencing Platform"/>
            <person name="Cuomo C.A."/>
            <person name="Blehert D.S."/>
            <person name="Lorch J.M."/>
            <person name="Young S.K."/>
            <person name="Zeng Q."/>
            <person name="Gargeya S."/>
            <person name="Fitzgerald M."/>
            <person name="Haas B."/>
            <person name="Abouelleil A."/>
            <person name="Alvarado L."/>
            <person name="Arachchi H.M."/>
            <person name="Berlin A."/>
            <person name="Brown A."/>
            <person name="Chapman S.B."/>
            <person name="Chen Z."/>
            <person name="Dunbar C."/>
            <person name="Freedman E."/>
            <person name="Gearin G."/>
            <person name="Gellesch M."/>
            <person name="Goldberg J."/>
            <person name="Griggs A."/>
            <person name="Gujja S."/>
            <person name="Heiman D."/>
            <person name="Howarth C."/>
            <person name="Larson L."/>
            <person name="Lui A."/>
            <person name="MacDonald P.J.P."/>
            <person name="Montmayeur A."/>
            <person name="Murphy C."/>
            <person name="Neiman D."/>
            <person name="Pearson M."/>
            <person name="Priest M."/>
            <person name="Roberts A."/>
            <person name="Saif S."/>
            <person name="Shea T."/>
            <person name="Shenoy N."/>
            <person name="Sisk P."/>
            <person name="Stolte C."/>
            <person name="Sykes S."/>
            <person name="Wortman J."/>
            <person name="Nusbaum C."/>
            <person name="Birren B."/>
        </authorList>
    </citation>
    <scope>NUCLEOTIDE SEQUENCE [LARGE SCALE GENOMIC DNA]</scope>
    <source>
        <strain evidence="3">ATCC MYA-4855 / 20631-21</strain>
    </source>
</reference>
<dbReference type="VEuPathDB" id="FungiDB:GMDG_08720"/>
<evidence type="ECO:0000313" key="2">
    <source>
        <dbReference type="EMBL" id="ELR10079.1"/>
    </source>
</evidence>
<feature type="compositionally biased region" description="Basic and acidic residues" evidence="1">
    <location>
        <begin position="180"/>
        <end position="191"/>
    </location>
</feature>
<dbReference type="AlphaFoldDB" id="L8GB53"/>
<evidence type="ECO:0000256" key="1">
    <source>
        <dbReference type="SAM" id="MobiDB-lite"/>
    </source>
</evidence>
<feature type="region of interest" description="Disordered" evidence="1">
    <location>
        <begin position="154"/>
        <end position="191"/>
    </location>
</feature>